<dbReference type="PANTHER" id="PTHR30093:SF2">
    <property type="entry name" value="TYPE II SECRETION SYSTEM PROTEIN H"/>
    <property type="match status" value="1"/>
</dbReference>
<comment type="caution">
    <text evidence="4">The sequence shown here is derived from an EMBL/GenBank/DDBJ whole genome shotgun (WGS) entry which is preliminary data.</text>
</comment>
<evidence type="ECO:0000256" key="3">
    <source>
        <dbReference type="SAM" id="Phobius"/>
    </source>
</evidence>
<feature type="transmembrane region" description="Helical" evidence="3">
    <location>
        <begin position="12"/>
        <end position="34"/>
    </location>
</feature>
<dbReference type="GO" id="GO:0015628">
    <property type="term" value="P:protein secretion by the type II secretion system"/>
    <property type="evidence" value="ECO:0007669"/>
    <property type="project" value="InterPro"/>
</dbReference>
<reference evidence="4 5" key="1">
    <citation type="submission" date="2020-04" db="EMBL/GenBank/DDBJ databases">
        <authorList>
            <person name="Hitch T.C.A."/>
            <person name="Wylensek D."/>
            <person name="Clavel T."/>
        </authorList>
    </citation>
    <scope>NUCLEOTIDE SEQUENCE [LARGE SCALE GENOMIC DNA]</scope>
    <source>
        <strain evidence="4 5">COR2-253-APC-1A</strain>
    </source>
</reference>
<keyword evidence="3" id="KW-0472">Membrane</keyword>
<evidence type="ECO:0000256" key="2">
    <source>
        <dbReference type="SAM" id="MobiDB-lite"/>
    </source>
</evidence>
<sequence>MTMTIGRNTHFTLIELLVVIAVIAILASMLLPALNKARDRAKRTSCLGQTRELNNALLMYAGDSGDMLPFVRSQPNSHLPYSWERGSFVEPLARYAGSVNTLLKLGVCPASVTTLDVVKNERRYGTADTPAEYWEVDMLYIGALCDQPYGYWMEGPPRSGARQKLTKSKPGDVMVADQNIWMEGRTDSRINHAGGRLTGKLEFLTFLSMMTGGNRAHVDGSARWIPWTESGKWTATERGRRPKAATDGHYQHGGGRPYFW</sequence>
<protein>
    <submittedName>
        <fullName evidence="4">Type II secretion system protein</fullName>
    </submittedName>
</protein>
<feature type="region of interest" description="Disordered" evidence="2">
    <location>
        <begin position="237"/>
        <end position="260"/>
    </location>
</feature>
<feature type="compositionally biased region" description="Gly residues" evidence="2">
    <location>
        <begin position="251"/>
        <end position="260"/>
    </location>
</feature>
<gene>
    <name evidence="4" type="ORF">HF882_12225</name>
</gene>
<dbReference type="InterPro" id="IPR012902">
    <property type="entry name" value="N_methyl_site"/>
</dbReference>
<keyword evidence="3" id="KW-1133">Transmembrane helix</keyword>
<dbReference type="SUPFAM" id="SSF54523">
    <property type="entry name" value="Pili subunits"/>
    <property type="match status" value="1"/>
</dbReference>
<evidence type="ECO:0000256" key="1">
    <source>
        <dbReference type="ARBA" id="ARBA00022481"/>
    </source>
</evidence>
<dbReference type="Gene3D" id="3.30.700.10">
    <property type="entry name" value="Glycoprotein, Type 4 Pilin"/>
    <property type="match status" value="1"/>
</dbReference>
<dbReference type="PRINTS" id="PR00813">
    <property type="entry name" value="BCTERIALGSPG"/>
</dbReference>
<dbReference type="NCBIfam" id="TIGR02532">
    <property type="entry name" value="IV_pilin_GFxxxE"/>
    <property type="match status" value="1"/>
</dbReference>
<proteinExistence type="predicted"/>
<accession>A0A848AWR2</accession>
<keyword evidence="1" id="KW-0488">Methylation</keyword>
<dbReference type="PANTHER" id="PTHR30093">
    <property type="entry name" value="GENERAL SECRETION PATHWAY PROTEIN G"/>
    <property type="match status" value="1"/>
</dbReference>
<dbReference type="Proteomes" id="UP000576225">
    <property type="component" value="Unassembled WGS sequence"/>
</dbReference>
<dbReference type="AlphaFoldDB" id="A0A848AWR2"/>
<evidence type="ECO:0000313" key="4">
    <source>
        <dbReference type="EMBL" id="NMD87351.1"/>
    </source>
</evidence>
<name>A0A848AWR2_9BACT</name>
<dbReference type="InterPro" id="IPR000983">
    <property type="entry name" value="Bac_GSPG_pilin"/>
</dbReference>
<keyword evidence="3" id="KW-0812">Transmembrane</keyword>
<evidence type="ECO:0000313" key="5">
    <source>
        <dbReference type="Proteomes" id="UP000576225"/>
    </source>
</evidence>
<organism evidence="4 5">
    <name type="scientific">Victivallis vadensis</name>
    <dbReference type="NCBI Taxonomy" id="172901"/>
    <lineage>
        <taxon>Bacteria</taxon>
        <taxon>Pseudomonadati</taxon>
        <taxon>Lentisphaerota</taxon>
        <taxon>Lentisphaeria</taxon>
        <taxon>Victivallales</taxon>
        <taxon>Victivallaceae</taxon>
        <taxon>Victivallis</taxon>
    </lineage>
</organism>
<dbReference type="InterPro" id="IPR045584">
    <property type="entry name" value="Pilin-like"/>
</dbReference>
<dbReference type="GO" id="GO:0015627">
    <property type="term" value="C:type II protein secretion system complex"/>
    <property type="evidence" value="ECO:0007669"/>
    <property type="project" value="InterPro"/>
</dbReference>
<dbReference type="RefSeq" id="WP_168962806.1">
    <property type="nucleotide sequence ID" value="NZ_CAUBWW010000516.1"/>
</dbReference>
<feature type="compositionally biased region" description="Basic and acidic residues" evidence="2">
    <location>
        <begin position="237"/>
        <end position="250"/>
    </location>
</feature>
<dbReference type="EMBL" id="JABAEW010000022">
    <property type="protein sequence ID" value="NMD87351.1"/>
    <property type="molecule type" value="Genomic_DNA"/>
</dbReference>